<dbReference type="SUPFAM" id="SSF103473">
    <property type="entry name" value="MFS general substrate transporter"/>
    <property type="match status" value="1"/>
</dbReference>
<dbReference type="InterPro" id="IPR036259">
    <property type="entry name" value="MFS_trans_sf"/>
</dbReference>
<feature type="transmembrane region" description="Helical" evidence="1">
    <location>
        <begin position="69"/>
        <end position="87"/>
    </location>
</feature>
<comment type="caution">
    <text evidence="2">The sequence shown here is derived from an EMBL/GenBank/DDBJ whole genome shotgun (WGS) entry which is preliminary data.</text>
</comment>
<feature type="transmembrane region" description="Helical" evidence="1">
    <location>
        <begin position="150"/>
        <end position="168"/>
    </location>
</feature>
<feature type="transmembrane region" description="Helical" evidence="1">
    <location>
        <begin position="201"/>
        <end position="219"/>
    </location>
</feature>
<dbReference type="RefSeq" id="WP_194149558.1">
    <property type="nucleotide sequence ID" value="NZ_SORZ01000002.1"/>
</dbReference>
<dbReference type="AlphaFoldDB" id="A0A506UKR4"/>
<evidence type="ECO:0000313" key="3">
    <source>
        <dbReference type="Proteomes" id="UP000315037"/>
    </source>
</evidence>
<dbReference type="Proteomes" id="UP000315037">
    <property type="component" value="Unassembled WGS sequence"/>
</dbReference>
<feature type="transmembrane region" description="Helical" evidence="1">
    <location>
        <begin position="352"/>
        <end position="371"/>
    </location>
</feature>
<organism evidence="2 3">
    <name type="scientific">Oecophyllibacter saccharovorans</name>
    <dbReference type="NCBI Taxonomy" id="2558360"/>
    <lineage>
        <taxon>Bacteria</taxon>
        <taxon>Pseudomonadati</taxon>
        <taxon>Pseudomonadota</taxon>
        <taxon>Alphaproteobacteria</taxon>
        <taxon>Acetobacterales</taxon>
        <taxon>Acetobacteraceae</taxon>
        <taxon>Oecophyllibacter</taxon>
    </lineage>
</organism>
<evidence type="ECO:0008006" key="4">
    <source>
        <dbReference type="Google" id="ProtNLM"/>
    </source>
</evidence>
<feature type="transmembrane region" description="Helical" evidence="1">
    <location>
        <begin position="12"/>
        <end position="31"/>
    </location>
</feature>
<feature type="transmembrane region" description="Helical" evidence="1">
    <location>
        <begin position="40"/>
        <end position="63"/>
    </location>
</feature>
<accession>A0A506UKR4</accession>
<reference evidence="2 3" key="1">
    <citation type="submission" date="2019-03" db="EMBL/GenBank/DDBJ databases">
        <title>The complete genome sequence of Neokomagataea sp. Jb2 NBRC113641.</title>
        <authorList>
            <person name="Chua K.-O."/>
            <person name="Chan K.-G."/>
            <person name="See-Too W.-S."/>
        </authorList>
    </citation>
    <scope>NUCLEOTIDE SEQUENCE [LARGE SCALE GENOMIC DNA]</scope>
    <source>
        <strain evidence="2 3">Jb2</strain>
    </source>
</reference>
<name>A0A506UKR4_9PROT</name>
<proteinExistence type="predicted"/>
<feature type="transmembrane region" description="Helical" evidence="1">
    <location>
        <begin position="234"/>
        <end position="254"/>
    </location>
</feature>
<sequence length="381" mass="41198">MLGNGITLEGLGMLKAVQALTILGFGTFVGFSSGRIDRKLLFLAGIALCCAWLLLSWTAVWIPHDKVKPLLIFMVAEICNGCSLALFQNNTNSYLIDIYQAEAPAAASTEKQGTGLEKLFGQLGKLHFFFMALVSLLSGTFYALFPRLEFLYAALLAAMIGVLAWYFLPPCLEEKSQKGGDFPGATAFRQLLTLCRPHKSALALFLLAATLFQVVIQYWQPMAAVFPPLATHPGLYGLILFLMLLAQSAAGHVLQKAATHFTSSNLRLYLWLAGGLSLFGFSAGLLWHCLSGLVIGLAAFMFVLRLTMLQLSAGLHAEIPSRLRPRYDMTLNTVLRLCTAAVLPGAGALATAWGPLSLLIPGIGFLLFLGLKPEKQSSQPG</sequence>
<feature type="transmembrane region" description="Helical" evidence="1">
    <location>
        <begin position="266"/>
        <end position="287"/>
    </location>
</feature>
<keyword evidence="1" id="KW-0812">Transmembrane</keyword>
<feature type="transmembrane region" description="Helical" evidence="1">
    <location>
        <begin position="126"/>
        <end position="144"/>
    </location>
</feature>
<dbReference type="EMBL" id="SORZ01000002">
    <property type="protein sequence ID" value="TPW33822.1"/>
    <property type="molecule type" value="Genomic_DNA"/>
</dbReference>
<protein>
    <recommendedName>
        <fullName evidence="4">MFS transporter</fullName>
    </recommendedName>
</protein>
<gene>
    <name evidence="2" type="ORF">E3202_04280</name>
</gene>
<dbReference type="Gene3D" id="1.20.1250.20">
    <property type="entry name" value="MFS general substrate transporter like domains"/>
    <property type="match status" value="1"/>
</dbReference>
<evidence type="ECO:0000313" key="2">
    <source>
        <dbReference type="EMBL" id="TPW33822.1"/>
    </source>
</evidence>
<evidence type="ECO:0000256" key="1">
    <source>
        <dbReference type="SAM" id="Phobius"/>
    </source>
</evidence>
<keyword evidence="1" id="KW-1133">Transmembrane helix</keyword>
<keyword evidence="1" id="KW-0472">Membrane</keyword>
<keyword evidence="3" id="KW-1185">Reference proteome</keyword>